<dbReference type="AlphaFoldDB" id="A0A9J6D8W9"/>
<reference evidence="2" key="1">
    <citation type="journal article" date="2020" name="Cell">
        <title>Large-Scale Comparative Analyses of Tick Genomes Elucidate Their Genetic Diversity and Vector Capacities.</title>
        <authorList>
            <consortium name="Tick Genome and Microbiome Consortium (TIGMIC)"/>
            <person name="Jia N."/>
            <person name="Wang J."/>
            <person name="Shi W."/>
            <person name="Du L."/>
            <person name="Sun Y."/>
            <person name="Zhan W."/>
            <person name="Jiang J.F."/>
            <person name="Wang Q."/>
            <person name="Zhang B."/>
            <person name="Ji P."/>
            <person name="Bell-Sakyi L."/>
            <person name="Cui X.M."/>
            <person name="Yuan T.T."/>
            <person name="Jiang B.G."/>
            <person name="Yang W.F."/>
            <person name="Lam T.T."/>
            <person name="Chang Q.C."/>
            <person name="Ding S.J."/>
            <person name="Wang X.J."/>
            <person name="Zhu J.G."/>
            <person name="Ruan X.D."/>
            <person name="Zhao L."/>
            <person name="Wei J.T."/>
            <person name="Ye R.Z."/>
            <person name="Que T.C."/>
            <person name="Du C.H."/>
            <person name="Zhou Y.H."/>
            <person name="Cheng J.X."/>
            <person name="Dai P.F."/>
            <person name="Guo W.B."/>
            <person name="Han X.H."/>
            <person name="Huang E.J."/>
            <person name="Li L.F."/>
            <person name="Wei W."/>
            <person name="Gao Y.C."/>
            <person name="Liu J.Z."/>
            <person name="Shao H.Z."/>
            <person name="Wang X."/>
            <person name="Wang C.C."/>
            <person name="Yang T.C."/>
            <person name="Huo Q.B."/>
            <person name="Li W."/>
            <person name="Chen H.Y."/>
            <person name="Chen S.E."/>
            <person name="Zhou L.G."/>
            <person name="Ni X.B."/>
            <person name="Tian J.H."/>
            <person name="Sheng Y."/>
            <person name="Liu T."/>
            <person name="Pan Y.S."/>
            <person name="Xia L.Y."/>
            <person name="Li J."/>
            <person name="Zhao F."/>
            <person name="Cao W.C."/>
        </authorList>
    </citation>
    <scope>NUCLEOTIDE SEQUENCE</scope>
    <source>
        <strain evidence="2">Rmic-2018</strain>
    </source>
</reference>
<name>A0A9J6D8W9_RHIMP</name>
<evidence type="ECO:0000313" key="2">
    <source>
        <dbReference type="EMBL" id="KAH8018637.1"/>
    </source>
</evidence>
<dbReference type="Proteomes" id="UP000821866">
    <property type="component" value="Chromosome 8"/>
</dbReference>
<sequence>MRGGRRGEVRNTSVVTLRDALWVDAFGAALSAVRRWKVRLSWQRDFAAVRHLVSRDKWYADCHHPRAVVQLAFAFRAVAALASTSSGMRSPCAPLGGARRRPPPPDGSRYSVTGGKRVQLIPPEQPRRSTTAPFGPNEIAAHLERLVYRLTRPLLLFRSTYSLERSWEEERL</sequence>
<feature type="region of interest" description="Disordered" evidence="1">
    <location>
        <begin position="86"/>
        <end position="135"/>
    </location>
</feature>
<protein>
    <submittedName>
        <fullName evidence="2">Uncharacterized protein</fullName>
    </submittedName>
</protein>
<comment type="caution">
    <text evidence="2">The sequence shown here is derived from an EMBL/GenBank/DDBJ whole genome shotgun (WGS) entry which is preliminary data.</text>
</comment>
<accession>A0A9J6D8W9</accession>
<evidence type="ECO:0000313" key="3">
    <source>
        <dbReference type="Proteomes" id="UP000821866"/>
    </source>
</evidence>
<reference evidence="2" key="2">
    <citation type="submission" date="2021-09" db="EMBL/GenBank/DDBJ databases">
        <authorList>
            <person name="Jia N."/>
            <person name="Wang J."/>
            <person name="Shi W."/>
            <person name="Du L."/>
            <person name="Sun Y."/>
            <person name="Zhan W."/>
            <person name="Jiang J."/>
            <person name="Wang Q."/>
            <person name="Zhang B."/>
            <person name="Ji P."/>
            <person name="Sakyi L.B."/>
            <person name="Cui X."/>
            <person name="Yuan T."/>
            <person name="Jiang B."/>
            <person name="Yang W."/>
            <person name="Lam T.T.-Y."/>
            <person name="Chang Q."/>
            <person name="Ding S."/>
            <person name="Wang X."/>
            <person name="Zhu J."/>
            <person name="Ruan X."/>
            <person name="Zhao L."/>
            <person name="Wei J."/>
            <person name="Que T."/>
            <person name="Du C."/>
            <person name="Cheng J."/>
            <person name="Dai P."/>
            <person name="Han X."/>
            <person name="Huang E."/>
            <person name="Gao Y."/>
            <person name="Liu J."/>
            <person name="Shao H."/>
            <person name="Ye R."/>
            <person name="Li L."/>
            <person name="Wei W."/>
            <person name="Wang X."/>
            <person name="Wang C."/>
            <person name="Huo Q."/>
            <person name="Li W."/>
            <person name="Guo W."/>
            <person name="Chen H."/>
            <person name="Chen S."/>
            <person name="Zhou L."/>
            <person name="Zhou L."/>
            <person name="Ni X."/>
            <person name="Tian J."/>
            <person name="Zhou Y."/>
            <person name="Sheng Y."/>
            <person name="Liu T."/>
            <person name="Pan Y."/>
            <person name="Xia L."/>
            <person name="Li J."/>
            <person name="Zhao F."/>
            <person name="Cao W."/>
        </authorList>
    </citation>
    <scope>NUCLEOTIDE SEQUENCE</scope>
    <source>
        <strain evidence="2">Rmic-2018</strain>
        <tissue evidence="2">Larvae</tissue>
    </source>
</reference>
<proteinExistence type="predicted"/>
<keyword evidence="3" id="KW-1185">Reference proteome</keyword>
<dbReference type="EMBL" id="JABSTU010000010">
    <property type="protein sequence ID" value="KAH8018637.1"/>
    <property type="molecule type" value="Genomic_DNA"/>
</dbReference>
<organism evidence="2 3">
    <name type="scientific">Rhipicephalus microplus</name>
    <name type="common">Cattle tick</name>
    <name type="synonym">Boophilus microplus</name>
    <dbReference type="NCBI Taxonomy" id="6941"/>
    <lineage>
        <taxon>Eukaryota</taxon>
        <taxon>Metazoa</taxon>
        <taxon>Ecdysozoa</taxon>
        <taxon>Arthropoda</taxon>
        <taxon>Chelicerata</taxon>
        <taxon>Arachnida</taxon>
        <taxon>Acari</taxon>
        <taxon>Parasitiformes</taxon>
        <taxon>Ixodida</taxon>
        <taxon>Ixodoidea</taxon>
        <taxon>Ixodidae</taxon>
        <taxon>Rhipicephalinae</taxon>
        <taxon>Rhipicephalus</taxon>
        <taxon>Boophilus</taxon>
    </lineage>
</organism>
<evidence type="ECO:0000256" key="1">
    <source>
        <dbReference type="SAM" id="MobiDB-lite"/>
    </source>
</evidence>
<gene>
    <name evidence="2" type="ORF">HPB51_009571</name>
</gene>